<dbReference type="Gene3D" id="3.30.1330.40">
    <property type="entry name" value="RutC-like"/>
    <property type="match status" value="1"/>
</dbReference>
<gene>
    <name evidence="2" type="ORF">DNL40_15440</name>
</gene>
<reference evidence="2 3" key="1">
    <citation type="submission" date="2018-06" db="EMBL/GenBank/DDBJ databases">
        <title>Whole genome sequencing of a novel hydrocarbon degrading bacterial strain, PW21 isolated from oil contaminated produced water sample.</title>
        <authorList>
            <person name="Nagkirti P."/>
            <person name="Shaikh A."/>
            <person name="Gowdaman V."/>
            <person name="Engineer A.E."/>
            <person name="Dagar S."/>
            <person name="Dhakephalkar P.K."/>
        </authorList>
    </citation>
    <scope>NUCLEOTIDE SEQUENCE [LARGE SCALE GENOMIC DNA]</scope>
    <source>
        <strain evidence="2 3">PW21</strain>
    </source>
</reference>
<name>A0A2W5WKC9_9MICO</name>
<dbReference type="RefSeq" id="WP_111252155.1">
    <property type="nucleotide sequence ID" value="NZ_QKWH01000018.1"/>
</dbReference>
<dbReference type="AlphaFoldDB" id="A0A2W5WKC9"/>
<organism evidence="2 3">
    <name type="scientific">Xylanimonas oleitrophica</name>
    <dbReference type="NCBI Taxonomy" id="2607479"/>
    <lineage>
        <taxon>Bacteria</taxon>
        <taxon>Bacillati</taxon>
        <taxon>Actinomycetota</taxon>
        <taxon>Actinomycetes</taxon>
        <taxon>Micrococcales</taxon>
        <taxon>Promicromonosporaceae</taxon>
        <taxon>Xylanimonas</taxon>
    </lineage>
</organism>
<proteinExistence type="predicted"/>
<comment type="caution">
    <text evidence="2">The sequence shown here is derived from an EMBL/GenBank/DDBJ whole genome shotgun (WGS) entry which is preliminary data.</text>
</comment>
<dbReference type="PANTHER" id="PTHR43760">
    <property type="entry name" value="ENDORIBONUCLEASE-RELATED"/>
    <property type="match status" value="1"/>
</dbReference>
<dbReference type="Proteomes" id="UP000248783">
    <property type="component" value="Unassembled WGS sequence"/>
</dbReference>
<sequence length="157" mass="15833">MAGVEARLAELGITLPEVAAPVATYVPAVRTGSYVYTSGQLPFVDGALPETGKVGVGEGLVDPQTAADYARTCALNALAAVKSLTGSLDDVVRIVKVVGFVASDPSFTGQPGVINGASTVLGEVFGDAGVHARSAVGVAVLPLDSPVEVELVVELRS</sequence>
<dbReference type="EMBL" id="QKWH01000018">
    <property type="protein sequence ID" value="PZR51660.1"/>
    <property type="molecule type" value="Genomic_DNA"/>
</dbReference>
<protein>
    <submittedName>
        <fullName evidence="2">RidA family protein</fullName>
    </submittedName>
</protein>
<dbReference type="InterPro" id="IPR035959">
    <property type="entry name" value="RutC-like_sf"/>
</dbReference>
<keyword evidence="3" id="KW-1185">Reference proteome</keyword>
<dbReference type="Pfam" id="PF14588">
    <property type="entry name" value="YjgF_endoribonc"/>
    <property type="match status" value="1"/>
</dbReference>
<evidence type="ECO:0000313" key="2">
    <source>
        <dbReference type="EMBL" id="PZR51660.1"/>
    </source>
</evidence>
<dbReference type="CDD" id="cd02199">
    <property type="entry name" value="YjgF_YER057c_UK114_like_1"/>
    <property type="match status" value="1"/>
</dbReference>
<dbReference type="PANTHER" id="PTHR43760:SF1">
    <property type="entry name" value="ENDORIBONUCLEASE L-PSP_CHORISMATE MUTASE-LIKE DOMAIN-CONTAINING PROTEIN"/>
    <property type="match status" value="1"/>
</dbReference>
<dbReference type="InterPro" id="IPR013813">
    <property type="entry name" value="Endoribo_LPSP/chorism_mut-like"/>
</dbReference>
<accession>A0A2W5WKC9</accession>
<feature type="domain" description="Endoribonuclease L-PSP/chorismate mutase-like" evidence="1">
    <location>
        <begin position="5"/>
        <end position="155"/>
    </location>
</feature>
<evidence type="ECO:0000313" key="3">
    <source>
        <dbReference type="Proteomes" id="UP000248783"/>
    </source>
</evidence>
<evidence type="ECO:0000259" key="1">
    <source>
        <dbReference type="Pfam" id="PF14588"/>
    </source>
</evidence>
<dbReference type="SUPFAM" id="SSF55298">
    <property type="entry name" value="YjgF-like"/>
    <property type="match status" value="1"/>
</dbReference>